<reference evidence="1 2" key="1">
    <citation type="submission" date="2019-08" db="EMBL/GenBank/DDBJ databases">
        <title>Draft genome sequences of two oriental melons (Cucumis melo L. var makuwa).</title>
        <authorList>
            <person name="Kwon S.-Y."/>
        </authorList>
    </citation>
    <scope>NUCLEOTIDE SEQUENCE [LARGE SCALE GENOMIC DNA]</scope>
    <source>
        <strain evidence="2">cv. SW 3</strain>
        <tissue evidence="1">Leaf</tissue>
    </source>
</reference>
<evidence type="ECO:0000313" key="1">
    <source>
        <dbReference type="EMBL" id="KAA0035733.1"/>
    </source>
</evidence>
<accession>A0A5A7SYQ7</accession>
<dbReference type="PANTHER" id="PTHR46148">
    <property type="entry name" value="CHROMO DOMAIN-CONTAINING PROTEIN"/>
    <property type="match status" value="1"/>
</dbReference>
<name>A0A5A7SYQ7_CUCMM</name>
<dbReference type="OrthoDB" id="1909122at2759"/>
<dbReference type="Proteomes" id="UP000321393">
    <property type="component" value="Unassembled WGS sequence"/>
</dbReference>
<protein>
    <submittedName>
        <fullName evidence="1">Pol protein</fullName>
    </submittedName>
</protein>
<dbReference type="EMBL" id="SSTE01019905">
    <property type="protein sequence ID" value="KAA0035733.1"/>
    <property type="molecule type" value="Genomic_DNA"/>
</dbReference>
<organism evidence="1 2">
    <name type="scientific">Cucumis melo var. makuwa</name>
    <name type="common">Oriental melon</name>
    <dbReference type="NCBI Taxonomy" id="1194695"/>
    <lineage>
        <taxon>Eukaryota</taxon>
        <taxon>Viridiplantae</taxon>
        <taxon>Streptophyta</taxon>
        <taxon>Embryophyta</taxon>
        <taxon>Tracheophyta</taxon>
        <taxon>Spermatophyta</taxon>
        <taxon>Magnoliopsida</taxon>
        <taxon>eudicotyledons</taxon>
        <taxon>Gunneridae</taxon>
        <taxon>Pentapetalae</taxon>
        <taxon>rosids</taxon>
        <taxon>fabids</taxon>
        <taxon>Cucurbitales</taxon>
        <taxon>Cucurbitaceae</taxon>
        <taxon>Benincaseae</taxon>
        <taxon>Cucumis</taxon>
    </lineage>
</organism>
<dbReference type="AlphaFoldDB" id="A0A5A7SYQ7"/>
<gene>
    <name evidence="1" type="ORF">E6C27_scaffold403G00020</name>
</gene>
<sequence length="248" mass="28230">MGERRRHKSLVPRAVRELELSRTKVSQRREDCNSPNLRALGCVKTLSIFIFLKKTLKRDNPSKPPLPPPYSSVAVVSICPDPSSSSPPSLPFVFASCLKLSVSSSAFAASSSSRTTLQSVVPSSRLHFVHRRREDRAVHICVSCRAIRVNPSQPSCPPLLSRAHILAKLTNRKYVPDPSHVVDYEPLEIDENLSYAEQPVEVLAREVKTLRNKEIPLVKVLWRNHRVEEATWEREDDMRSRYLELFEE</sequence>
<comment type="caution">
    <text evidence="1">The sequence shown here is derived from an EMBL/GenBank/DDBJ whole genome shotgun (WGS) entry which is preliminary data.</text>
</comment>
<evidence type="ECO:0000313" key="2">
    <source>
        <dbReference type="Proteomes" id="UP000321393"/>
    </source>
</evidence>
<proteinExistence type="predicted"/>
<dbReference type="PANTHER" id="PTHR46148:SF57">
    <property type="entry name" value="OS12G0499874 PROTEIN"/>
    <property type="match status" value="1"/>
</dbReference>